<name>A0A1F5RGG4_9BACT</name>
<dbReference type="GO" id="GO:0051287">
    <property type="term" value="F:NAD binding"/>
    <property type="evidence" value="ECO:0007669"/>
    <property type="project" value="InterPro"/>
</dbReference>
<dbReference type="SUPFAM" id="SSF53659">
    <property type="entry name" value="Isocitrate/Isopropylmalate dehydrogenase-like"/>
    <property type="match status" value="1"/>
</dbReference>
<accession>A0A1F5RGG4</accession>
<dbReference type="EMBL" id="MFFM01000019">
    <property type="protein sequence ID" value="OGF13414.1"/>
    <property type="molecule type" value="Genomic_DNA"/>
</dbReference>
<keyword evidence="2" id="KW-0560">Oxidoreductase</keyword>
<dbReference type="PANTHER" id="PTHR30004:SF6">
    <property type="entry name" value="D-THREONATE 4-PHOSPHATE DEHYDROGENASE"/>
    <property type="match status" value="1"/>
</dbReference>
<dbReference type="AlphaFoldDB" id="A0A1F5RGG4"/>
<evidence type="ECO:0000313" key="5">
    <source>
        <dbReference type="Proteomes" id="UP000177230"/>
    </source>
</evidence>
<dbReference type="Pfam" id="PF04166">
    <property type="entry name" value="PdxA"/>
    <property type="match status" value="1"/>
</dbReference>
<gene>
    <name evidence="4" type="ORF">A2024_05380</name>
</gene>
<proteinExistence type="predicted"/>
<comment type="caution">
    <text evidence="4">The sequence shown here is derived from an EMBL/GenBank/DDBJ whole genome shotgun (WGS) entry which is preliminary data.</text>
</comment>
<dbReference type="Proteomes" id="UP000177230">
    <property type="component" value="Unassembled WGS sequence"/>
</dbReference>
<protein>
    <submittedName>
        <fullName evidence="4">4-hydroxythreonine-4-phosphate dehydrogenase PdxA</fullName>
    </submittedName>
</protein>
<evidence type="ECO:0000256" key="3">
    <source>
        <dbReference type="ARBA" id="ARBA00023027"/>
    </source>
</evidence>
<evidence type="ECO:0000256" key="1">
    <source>
        <dbReference type="ARBA" id="ARBA00022723"/>
    </source>
</evidence>
<dbReference type="InterPro" id="IPR005255">
    <property type="entry name" value="PdxA_fam"/>
</dbReference>
<sequence>MSMKPRIAITMGDPSGIGPEVALKAALDSRVRRACQPVLVGPRDLWQEFAGVFGLKLTDVPVHDIYCPRFNIGPGRESAQTGRMAAESIISAAVMALDNAVSGMATAPISKKALSLAGYEQTAHTELLAQLCGSGPCAMMFAAGKLRVTLATIHQPLARVPGLITRQLIMDKLSLTDAALKKMWGIKRPRIAVLGLNPHAGEQGLLGREEMAVISPAVARAAKAGIDAAGPVSAEAGFRWCQEGKVDALLAMYHDQGLLPLKVLGGATNITLGLPFIRTSPDHGTAGDIAWKNQADPEPMVKAVLLAARLAGRTKR</sequence>
<evidence type="ECO:0000256" key="2">
    <source>
        <dbReference type="ARBA" id="ARBA00023002"/>
    </source>
</evidence>
<dbReference type="PANTHER" id="PTHR30004">
    <property type="entry name" value="4-HYDROXYTHREONINE-4-PHOSPHATE DEHYDROGENASE"/>
    <property type="match status" value="1"/>
</dbReference>
<evidence type="ECO:0000313" key="4">
    <source>
        <dbReference type="EMBL" id="OGF13414.1"/>
    </source>
</evidence>
<keyword evidence="3" id="KW-0520">NAD</keyword>
<dbReference type="Gene3D" id="3.40.718.10">
    <property type="entry name" value="Isopropylmalate Dehydrogenase"/>
    <property type="match status" value="1"/>
</dbReference>
<dbReference type="GO" id="GO:0046872">
    <property type="term" value="F:metal ion binding"/>
    <property type="evidence" value="ECO:0007669"/>
    <property type="project" value="UniProtKB-KW"/>
</dbReference>
<organism evidence="4 5">
    <name type="scientific">Candidatus Edwardsbacteria bacterium GWF2_54_11</name>
    <dbReference type="NCBI Taxonomy" id="1817851"/>
    <lineage>
        <taxon>Bacteria</taxon>
        <taxon>Candidatus Edwardsiibacteriota</taxon>
    </lineage>
</organism>
<reference evidence="4 5" key="1">
    <citation type="journal article" date="2016" name="Nat. Commun.">
        <title>Thousands of microbial genomes shed light on interconnected biogeochemical processes in an aquifer system.</title>
        <authorList>
            <person name="Anantharaman K."/>
            <person name="Brown C.T."/>
            <person name="Hug L.A."/>
            <person name="Sharon I."/>
            <person name="Castelle C.J."/>
            <person name="Probst A.J."/>
            <person name="Thomas B.C."/>
            <person name="Singh A."/>
            <person name="Wilkins M.J."/>
            <person name="Karaoz U."/>
            <person name="Brodie E.L."/>
            <person name="Williams K.H."/>
            <person name="Hubbard S.S."/>
            <person name="Banfield J.F."/>
        </authorList>
    </citation>
    <scope>NUCLEOTIDE SEQUENCE [LARGE SCALE GENOMIC DNA]</scope>
</reference>
<keyword evidence="1" id="KW-0479">Metal-binding</keyword>
<dbReference type="GO" id="GO:0016491">
    <property type="term" value="F:oxidoreductase activity"/>
    <property type="evidence" value="ECO:0007669"/>
    <property type="project" value="UniProtKB-KW"/>
</dbReference>
<dbReference type="NCBIfam" id="TIGR00557">
    <property type="entry name" value="pdxA"/>
    <property type="match status" value="1"/>
</dbReference>